<dbReference type="Gene3D" id="2.30.120.10">
    <property type="match status" value="1"/>
</dbReference>
<evidence type="ECO:0000256" key="2">
    <source>
        <dbReference type="ARBA" id="ARBA00022801"/>
    </source>
</evidence>
<keyword evidence="2" id="KW-0378">Hydrolase</keyword>
<comment type="similarity">
    <text evidence="1">Belongs to the peptidase S45 family.</text>
</comment>
<name>D2V5X3_NAEGR</name>
<dbReference type="Gene3D" id="1.10.1400.10">
    <property type="match status" value="1"/>
</dbReference>
<dbReference type="Gene3D" id="3.60.20.10">
    <property type="entry name" value="Glutamine Phosphoribosylpyrophosphate, subunit 1, domain 1"/>
    <property type="match status" value="1"/>
</dbReference>
<dbReference type="KEGG" id="ngr:NAEGRDRAFT_78711"/>
<dbReference type="GeneID" id="8849356"/>
<evidence type="ECO:0000313" key="5">
    <source>
        <dbReference type="EMBL" id="EFC47872.1"/>
    </source>
</evidence>
<accession>D2V5X3</accession>
<dbReference type="InterPro" id="IPR029055">
    <property type="entry name" value="Ntn_hydrolases_N"/>
</dbReference>
<evidence type="ECO:0000256" key="4">
    <source>
        <dbReference type="SAM" id="Phobius"/>
    </source>
</evidence>
<dbReference type="InterPro" id="IPR043147">
    <property type="entry name" value="Penicillin_amidase_A-knob"/>
</dbReference>
<dbReference type="GO" id="GO:0016811">
    <property type="term" value="F:hydrolase activity, acting on carbon-nitrogen (but not peptide) bonds, in linear amides"/>
    <property type="evidence" value="ECO:0007669"/>
    <property type="project" value="InterPro"/>
</dbReference>
<keyword evidence="3" id="KW-0865">Zymogen</keyword>
<dbReference type="Pfam" id="PF01804">
    <property type="entry name" value="Penicil_amidase"/>
    <property type="match status" value="1"/>
</dbReference>
<keyword evidence="4" id="KW-1133">Transmembrane helix</keyword>
<feature type="transmembrane region" description="Helical" evidence="4">
    <location>
        <begin position="98"/>
        <end position="125"/>
    </location>
</feature>
<sequence>MAWLHYKLYRPYAICLVFLILINLLLWIYPVIDAGTVFRFCPGYWLFVFLVTVPFFLAFPVVIYLIFAIKYFKIPAVEQAALPSDVQASRTTLEYLKIVGYVTLATFVLLATCMCLILTAIAAAYHQQHVSLVQETISILRDIVVKGDKIVIERDSEGFSHITGSDIEDVAFGLGFAHARDRLFQMDYYRRIARGQLSEIVGDRALYCDKYMRTLSLYNYGVSHYTNLTSDTQTFVSRYAAGVNYYKGRYGSSNKAFETTLGSYDIADWTIYDSMAVLKLWQFINSGNANMEILRFYLATVKELSMDRVMDLVPMTPLNSSFASFTPVELDTPVSLRNIYRQTELDSLTQDRLNNINAQSNIGVTSPKSTSTSYTAPKFASVDDLLLYFDPLTTMLKQNSDWIGAGGYLFGTALSASSSAYVSSKGEGFRTQVPNPVYVAKLKFKTTASTYSSMGPTIPGIPGLIEGRSSINTFTTSNMYADCMDWYIIKDDGSSNNYAANGATLPYTTRTETINVKGASAVTITVRSTVYGPIMTDILPDTLKKSGAQLALKWTSLSDVDLTMNWITQAWQQTTLATFNTLTVNNFHNPPMNMLVMFTAAYPVYFGVGRFPIRATGHSGLFPASNNQVWTGYNAALVNFRAFIARKDYFVSANNKPVGYGYRYNFGYDFGHSYRARRLNDLISPYYGSTTTPFLEADLKKFIKDQVNVYFSEDLMPLLTKSVNYYSDISSSSIGKLLLAWDGSFTSSSSEAPIAQRWYYELSRIAASDTGVAYWDNPIFVRDAFLPNYVYSKNGTTVTSETISSDTQNRNIQSCVLALSTIYGVTGQAADQTACDLYAAKALQSVIKKYGDPKLGNIYEKKFSHYFSEDGSYSCACTRSTYSVAGGEFTIYQSAPVRPDISTSTSSTTGLDENYSPRFYSNQGFYFQQYAVLGANSVASSSSIKPKILVPGGITGHQWDKTVYDTYLYRVLEGGEYPTALLEKYSVSSSQTLVQVTSV</sequence>
<protein>
    <submittedName>
        <fullName evidence="5">Penicillin amidase family protein</fullName>
    </submittedName>
</protein>
<gene>
    <name evidence="5" type="ORF">NAEGRDRAFT_78711</name>
</gene>
<dbReference type="OrthoDB" id="311470at2759"/>
<evidence type="ECO:0000256" key="1">
    <source>
        <dbReference type="ARBA" id="ARBA00006586"/>
    </source>
</evidence>
<feature type="transmembrane region" description="Helical" evidence="4">
    <location>
        <begin position="12"/>
        <end position="32"/>
    </location>
</feature>
<feature type="transmembrane region" description="Helical" evidence="4">
    <location>
        <begin position="44"/>
        <end position="67"/>
    </location>
</feature>
<dbReference type="eggNOG" id="ENOG502S0YK">
    <property type="taxonomic scope" value="Eukaryota"/>
</dbReference>
<dbReference type="PANTHER" id="PTHR34218:SF4">
    <property type="entry name" value="ACYL-HOMOSERINE LACTONE ACYLASE QUIP"/>
    <property type="match status" value="1"/>
</dbReference>
<keyword evidence="6" id="KW-1185">Reference proteome</keyword>
<reference evidence="5 6" key="1">
    <citation type="journal article" date="2010" name="Cell">
        <title>The genome of Naegleria gruberi illuminates early eukaryotic versatility.</title>
        <authorList>
            <person name="Fritz-Laylin L.K."/>
            <person name="Prochnik S.E."/>
            <person name="Ginger M.L."/>
            <person name="Dacks J.B."/>
            <person name="Carpenter M.L."/>
            <person name="Field M.C."/>
            <person name="Kuo A."/>
            <person name="Paredez A."/>
            <person name="Chapman J."/>
            <person name="Pham J."/>
            <person name="Shu S."/>
            <person name="Neupane R."/>
            <person name="Cipriano M."/>
            <person name="Mancuso J."/>
            <person name="Tu H."/>
            <person name="Salamov A."/>
            <person name="Lindquist E."/>
            <person name="Shapiro H."/>
            <person name="Lucas S."/>
            <person name="Grigoriev I.V."/>
            <person name="Cande W.Z."/>
            <person name="Fulton C."/>
            <person name="Rokhsar D.S."/>
            <person name="Dawson S.C."/>
        </authorList>
    </citation>
    <scope>NUCLEOTIDE SEQUENCE [LARGE SCALE GENOMIC DNA]</scope>
    <source>
        <strain evidence="5 6">NEG-M</strain>
    </source>
</reference>
<proteinExistence type="inferred from homology"/>
<organism evidence="6">
    <name type="scientific">Naegleria gruberi</name>
    <name type="common">Amoeba</name>
    <dbReference type="NCBI Taxonomy" id="5762"/>
    <lineage>
        <taxon>Eukaryota</taxon>
        <taxon>Discoba</taxon>
        <taxon>Heterolobosea</taxon>
        <taxon>Tetramitia</taxon>
        <taxon>Eutetramitia</taxon>
        <taxon>Vahlkampfiidae</taxon>
        <taxon>Naegleria</taxon>
    </lineage>
</organism>
<dbReference type="InterPro" id="IPR023343">
    <property type="entry name" value="Penicillin_amidase_dom1"/>
</dbReference>
<keyword evidence="4" id="KW-0812">Transmembrane</keyword>
<dbReference type="InterPro" id="IPR043146">
    <property type="entry name" value="Penicillin_amidase_N_B-knob"/>
</dbReference>
<dbReference type="Proteomes" id="UP000006671">
    <property type="component" value="Unassembled WGS sequence"/>
</dbReference>
<dbReference type="GO" id="GO:0017000">
    <property type="term" value="P:antibiotic biosynthetic process"/>
    <property type="evidence" value="ECO:0007669"/>
    <property type="project" value="InterPro"/>
</dbReference>
<dbReference type="AlphaFoldDB" id="D2V5X3"/>
<dbReference type="RefSeq" id="XP_002680616.1">
    <property type="nucleotide sequence ID" value="XM_002680570.1"/>
</dbReference>
<dbReference type="VEuPathDB" id="AmoebaDB:NAEGRDRAFT_78711"/>
<dbReference type="EMBL" id="GG738853">
    <property type="protein sequence ID" value="EFC47872.1"/>
    <property type="molecule type" value="Genomic_DNA"/>
</dbReference>
<evidence type="ECO:0000313" key="6">
    <source>
        <dbReference type="Proteomes" id="UP000006671"/>
    </source>
</evidence>
<dbReference type="PANTHER" id="PTHR34218">
    <property type="entry name" value="PEPTIDASE S45 PENICILLIN AMIDASE"/>
    <property type="match status" value="1"/>
</dbReference>
<dbReference type="Gene3D" id="1.10.439.10">
    <property type="entry name" value="Penicillin Amidohydrolase, domain 1"/>
    <property type="match status" value="1"/>
</dbReference>
<evidence type="ECO:0000256" key="3">
    <source>
        <dbReference type="ARBA" id="ARBA00023145"/>
    </source>
</evidence>
<keyword evidence="4" id="KW-0472">Membrane</keyword>
<dbReference type="InParanoid" id="D2V5X3"/>
<dbReference type="InterPro" id="IPR002692">
    <property type="entry name" value="S45"/>
</dbReference>
<dbReference type="SUPFAM" id="SSF56235">
    <property type="entry name" value="N-terminal nucleophile aminohydrolases (Ntn hydrolases)"/>
    <property type="match status" value="1"/>
</dbReference>